<keyword evidence="1" id="KW-1133">Transmembrane helix</keyword>
<keyword evidence="1" id="KW-0812">Transmembrane</keyword>
<sequence length="154" mass="16723">MLIKIIHMTAASLTILLFLIQAALLLKRRSIAGRAQADAVTKVTGLGKLIKILGHVTWTVLIITGLWLLSQLPSFYPHWLLVKIAVFVLAIIFSVLAFRAKSSAKMQNLGLVGAAICYGLIIYLVVMKPWGYVLTSGINQPIAGSVSTEVQSTH</sequence>
<name>A0A345P7Z5_9GAMM</name>
<proteinExistence type="predicted"/>
<gene>
    <name evidence="2" type="ORF">HYN46_11470</name>
</gene>
<accession>A0A345P7Z5</accession>
<evidence type="ECO:0000313" key="2">
    <source>
        <dbReference type="EMBL" id="AXI03404.1"/>
    </source>
</evidence>
<dbReference type="RefSeq" id="WP_114899512.1">
    <property type="nucleotide sequence ID" value="NZ_CP031222.1"/>
</dbReference>
<protein>
    <recommendedName>
        <fullName evidence="4">Invasion protein</fullName>
    </recommendedName>
</protein>
<feature type="transmembrane region" description="Helical" evidence="1">
    <location>
        <begin position="6"/>
        <end position="26"/>
    </location>
</feature>
<dbReference type="AlphaFoldDB" id="A0A345P7Z5"/>
<dbReference type="Proteomes" id="UP000253940">
    <property type="component" value="Chromosome"/>
</dbReference>
<reference evidence="2 3" key="1">
    <citation type="submission" date="2018-07" db="EMBL/GenBank/DDBJ databases">
        <title>Genome sequencing of Moraxellaceae gen. HYN0046.</title>
        <authorList>
            <person name="Kim M."/>
            <person name="Yi H."/>
        </authorList>
    </citation>
    <scope>NUCLEOTIDE SEQUENCE [LARGE SCALE GENOMIC DNA]</scope>
    <source>
        <strain evidence="2 3">HYN0046</strain>
    </source>
</reference>
<evidence type="ECO:0000256" key="1">
    <source>
        <dbReference type="SAM" id="Phobius"/>
    </source>
</evidence>
<feature type="transmembrane region" description="Helical" evidence="1">
    <location>
        <begin position="109"/>
        <end position="126"/>
    </location>
</feature>
<dbReference type="Pfam" id="PF04247">
    <property type="entry name" value="SirB"/>
    <property type="match status" value="1"/>
</dbReference>
<dbReference type="KEGG" id="mbah:HYN46_11470"/>
<keyword evidence="1" id="KW-0472">Membrane</keyword>
<organism evidence="2 3">
    <name type="scientific">Aquirhabdus parva</name>
    <dbReference type="NCBI Taxonomy" id="2283318"/>
    <lineage>
        <taxon>Bacteria</taxon>
        <taxon>Pseudomonadati</taxon>
        <taxon>Pseudomonadota</taxon>
        <taxon>Gammaproteobacteria</taxon>
        <taxon>Moraxellales</taxon>
        <taxon>Moraxellaceae</taxon>
        <taxon>Aquirhabdus</taxon>
    </lineage>
</organism>
<feature type="transmembrane region" description="Helical" evidence="1">
    <location>
        <begin position="76"/>
        <end position="97"/>
    </location>
</feature>
<evidence type="ECO:0000313" key="3">
    <source>
        <dbReference type="Proteomes" id="UP000253940"/>
    </source>
</evidence>
<dbReference type="EMBL" id="CP031222">
    <property type="protein sequence ID" value="AXI03404.1"/>
    <property type="molecule type" value="Genomic_DNA"/>
</dbReference>
<dbReference type="PIRSF" id="PIRSF005610">
    <property type="entry name" value="SirB"/>
    <property type="match status" value="1"/>
</dbReference>
<evidence type="ECO:0008006" key="4">
    <source>
        <dbReference type="Google" id="ProtNLM"/>
    </source>
</evidence>
<dbReference type="InterPro" id="IPR007360">
    <property type="entry name" value="SirB"/>
</dbReference>
<keyword evidence="3" id="KW-1185">Reference proteome</keyword>
<feature type="transmembrane region" description="Helical" evidence="1">
    <location>
        <begin position="52"/>
        <end position="70"/>
    </location>
</feature>